<evidence type="ECO:0000259" key="4">
    <source>
        <dbReference type="PROSITE" id="PS01124"/>
    </source>
</evidence>
<dbReference type="PROSITE" id="PS00041">
    <property type="entry name" value="HTH_ARAC_FAMILY_1"/>
    <property type="match status" value="1"/>
</dbReference>
<protein>
    <submittedName>
        <fullName evidence="5">Transcriptional regulator, AraC family</fullName>
    </submittedName>
</protein>
<dbReference type="InterPro" id="IPR020449">
    <property type="entry name" value="Tscrpt_reg_AraC-type_HTH"/>
</dbReference>
<dbReference type="Pfam" id="PF12833">
    <property type="entry name" value="HTH_18"/>
    <property type="match status" value="1"/>
</dbReference>
<dbReference type="KEGG" id="cyn:Cyan7425_2438"/>
<dbReference type="PRINTS" id="PR00032">
    <property type="entry name" value="HTHARAC"/>
</dbReference>
<dbReference type="eggNOG" id="COG4977">
    <property type="taxonomic scope" value="Bacteria"/>
</dbReference>
<dbReference type="AlphaFoldDB" id="B8HXA5"/>
<evidence type="ECO:0000256" key="2">
    <source>
        <dbReference type="ARBA" id="ARBA00023125"/>
    </source>
</evidence>
<dbReference type="OrthoDB" id="516574at2"/>
<keyword evidence="2" id="KW-0238">DNA-binding</keyword>
<evidence type="ECO:0000313" key="5">
    <source>
        <dbReference type="EMBL" id="ACL44796.1"/>
    </source>
</evidence>
<dbReference type="InterPro" id="IPR018062">
    <property type="entry name" value="HTH_AraC-typ_CS"/>
</dbReference>
<dbReference type="InterPro" id="IPR009057">
    <property type="entry name" value="Homeodomain-like_sf"/>
</dbReference>
<accession>B8HXA5</accession>
<dbReference type="InterPro" id="IPR053142">
    <property type="entry name" value="PchR_regulatory_protein"/>
</dbReference>
<reference evidence="5" key="1">
    <citation type="submission" date="2009-01" db="EMBL/GenBank/DDBJ databases">
        <title>Complete sequence of chromosome Cyanothece sp. PCC 7425.</title>
        <authorList>
            <consortium name="US DOE Joint Genome Institute"/>
            <person name="Lucas S."/>
            <person name="Copeland A."/>
            <person name="Lapidus A."/>
            <person name="Glavina del Rio T."/>
            <person name="Dalin E."/>
            <person name="Tice H."/>
            <person name="Bruce D."/>
            <person name="Goodwin L."/>
            <person name="Pitluck S."/>
            <person name="Sims D."/>
            <person name="Meineke L."/>
            <person name="Brettin T."/>
            <person name="Detter J.C."/>
            <person name="Han C."/>
            <person name="Larimer F."/>
            <person name="Land M."/>
            <person name="Hauser L."/>
            <person name="Kyrpides N."/>
            <person name="Ovchinnikova G."/>
            <person name="Liberton M."/>
            <person name="Stoeckel J."/>
            <person name="Banerjee A."/>
            <person name="Singh A."/>
            <person name="Page L."/>
            <person name="Sato H."/>
            <person name="Zhao L."/>
            <person name="Sherman L."/>
            <person name="Pakrasi H."/>
            <person name="Richardson P."/>
        </authorList>
    </citation>
    <scope>NUCLEOTIDE SEQUENCE</scope>
    <source>
        <strain evidence="5">PCC 7425</strain>
    </source>
</reference>
<dbReference type="InterPro" id="IPR018060">
    <property type="entry name" value="HTH_AraC"/>
</dbReference>
<dbReference type="GO" id="GO:0043565">
    <property type="term" value="F:sequence-specific DNA binding"/>
    <property type="evidence" value="ECO:0007669"/>
    <property type="project" value="InterPro"/>
</dbReference>
<evidence type="ECO:0000256" key="3">
    <source>
        <dbReference type="ARBA" id="ARBA00023163"/>
    </source>
</evidence>
<proteinExistence type="predicted"/>
<dbReference type="PANTHER" id="PTHR47893:SF1">
    <property type="entry name" value="REGULATORY PROTEIN PCHR"/>
    <property type="match status" value="1"/>
</dbReference>
<dbReference type="SMART" id="SM00342">
    <property type="entry name" value="HTH_ARAC"/>
    <property type="match status" value="1"/>
</dbReference>
<dbReference type="SUPFAM" id="SSF46689">
    <property type="entry name" value="Homeodomain-like"/>
    <property type="match status" value="2"/>
</dbReference>
<organism evidence="5">
    <name type="scientific">Cyanothece sp. (strain PCC 7425 / ATCC 29141)</name>
    <dbReference type="NCBI Taxonomy" id="395961"/>
    <lineage>
        <taxon>Bacteria</taxon>
        <taxon>Bacillati</taxon>
        <taxon>Cyanobacteriota</taxon>
        <taxon>Cyanophyceae</taxon>
        <taxon>Gomontiellales</taxon>
        <taxon>Cyanothecaceae</taxon>
        <taxon>Cyanothece</taxon>
    </lineage>
</organism>
<keyword evidence="3" id="KW-0804">Transcription</keyword>
<dbReference type="GO" id="GO:0003700">
    <property type="term" value="F:DNA-binding transcription factor activity"/>
    <property type="evidence" value="ECO:0007669"/>
    <property type="project" value="InterPro"/>
</dbReference>
<dbReference type="EMBL" id="CP001344">
    <property type="protein sequence ID" value="ACL44796.1"/>
    <property type="molecule type" value="Genomic_DNA"/>
</dbReference>
<feature type="domain" description="HTH araC/xylS-type" evidence="4">
    <location>
        <begin position="225"/>
        <end position="323"/>
    </location>
</feature>
<evidence type="ECO:0000256" key="1">
    <source>
        <dbReference type="ARBA" id="ARBA00023015"/>
    </source>
</evidence>
<dbReference type="PANTHER" id="PTHR47893">
    <property type="entry name" value="REGULATORY PROTEIN PCHR"/>
    <property type="match status" value="1"/>
</dbReference>
<dbReference type="HOGENOM" id="CLU_052345_4_1_3"/>
<sequence length="328" mass="37496">MAISLSQADYWRLCSETEPLETTLDSFELTRPYPGLLGDGSICQIDLREGLELTILDYHPHDHVILHCPERDHPLEYSFFLSGGIRSQSQKVGAGQYLLYGSGIAPAETPEWLGSERILEVNVHIDPALFVTLWNRSSTLLQPELQHLVQPGVQPYYSRAGTTTIAMQAAIQQILQCPFQGMTKRIYLESKVWELMTLLIDQELKQGDKSSTIPLLKHEDIDRIHYAREILLKQFDNPPSLLELARQVGLNDCTLKRGFRQVFGNTAFAYLHEYRLERARQLLEEGRLNVSEVARRIGFVNRSYFAAAFRKKFGVTPKQYLLHHKNSA</sequence>
<keyword evidence="1" id="KW-0805">Transcription regulation</keyword>
<dbReference type="PROSITE" id="PS01124">
    <property type="entry name" value="HTH_ARAC_FAMILY_2"/>
    <property type="match status" value="1"/>
</dbReference>
<name>B8HXA5_CYAP4</name>
<dbReference type="Gene3D" id="1.10.10.60">
    <property type="entry name" value="Homeodomain-like"/>
    <property type="match status" value="2"/>
</dbReference>
<dbReference type="STRING" id="395961.Cyan7425_2438"/>
<gene>
    <name evidence="5" type="ordered locus">Cyan7425_2438</name>
</gene>